<evidence type="ECO:0000256" key="2">
    <source>
        <dbReference type="ARBA" id="ARBA00022688"/>
    </source>
</evidence>
<name>A0ABY3MT10_9GAMM</name>
<organism evidence="5 6">
    <name type="scientific">Colwellia echini</name>
    <dbReference type="NCBI Taxonomy" id="1982103"/>
    <lineage>
        <taxon>Bacteria</taxon>
        <taxon>Pseudomonadati</taxon>
        <taxon>Pseudomonadota</taxon>
        <taxon>Gammaproteobacteria</taxon>
        <taxon>Alteromonadales</taxon>
        <taxon>Colwelliaceae</taxon>
        <taxon>Colwellia</taxon>
    </lineage>
</organism>
<comment type="function">
    <text evidence="4">Removes the pyruvyl group from chorismate, with concomitant aromatization of the ring, to provide 4-hydroxybenzoate (4HB) for the ubiquinone pathway.</text>
</comment>
<dbReference type="RefSeq" id="WP_101344782.1">
    <property type="nucleotide sequence ID" value="NZ_PJAI02000029.1"/>
</dbReference>
<dbReference type="SUPFAM" id="SSF64288">
    <property type="entry name" value="Chorismate lyase-like"/>
    <property type="match status" value="1"/>
</dbReference>
<reference evidence="5 6" key="1">
    <citation type="submission" date="2019-08" db="EMBL/GenBank/DDBJ databases">
        <title>Microbe sample from Colwellia echini.</title>
        <authorList>
            <person name="Christiansen L."/>
            <person name="Pathiraja D."/>
            <person name="Schultz-Johansen M."/>
            <person name="Choi I.-G."/>
            <person name="Stougaard P."/>
        </authorList>
    </citation>
    <scope>NUCLEOTIDE SEQUENCE [LARGE SCALE GENOMIC DNA]</scope>
    <source>
        <strain evidence="5 6">A3</strain>
    </source>
</reference>
<dbReference type="GO" id="GO:0016829">
    <property type="term" value="F:lyase activity"/>
    <property type="evidence" value="ECO:0007669"/>
    <property type="project" value="UniProtKB-KW"/>
</dbReference>
<keyword evidence="2 4" id="KW-0831">Ubiquinone biosynthesis</keyword>
<keyword evidence="3 4" id="KW-0456">Lyase</keyword>
<feature type="binding site" evidence="4">
    <location>
        <position position="188"/>
    </location>
    <ligand>
        <name>substrate</name>
    </ligand>
</feature>
<comment type="caution">
    <text evidence="4">Lacks conserved residue(s) required for the propagation of feature annotation.</text>
</comment>
<protein>
    <recommendedName>
        <fullName evidence="4">Probable chorismate pyruvate-lyase</fullName>
        <shortName evidence="4">CL</shortName>
        <shortName evidence="4">CPL</shortName>
        <ecNumber evidence="4">4.1.3.40</ecNumber>
    </recommendedName>
</protein>
<dbReference type="Pfam" id="PF04345">
    <property type="entry name" value="Chor_lyase"/>
    <property type="match status" value="1"/>
</dbReference>
<comment type="caution">
    <text evidence="5">The sequence shown here is derived from an EMBL/GenBank/DDBJ whole genome shotgun (WGS) entry which is preliminary data.</text>
</comment>
<dbReference type="EC" id="4.1.3.40" evidence="4"/>
<evidence type="ECO:0000313" key="5">
    <source>
        <dbReference type="EMBL" id="TYK64337.1"/>
    </source>
</evidence>
<evidence type="ECO:0000256" key="1">
    <source>
        <dbReference type="ARBA" id="ARBA00022490"/>
    </source>
</evidence>
<dbReference type="Gene3D" id="3.40.1410.10">
    <property type="entry name" value="Chorismate lyase-like"/>
    <property type="match status" value="1"/>
</dbReference>
<dbReference type="PANTHER" id="PTHR38683">
    <property type="entry name" value="CHORISMATE PYRUVATE-LYASE"/>
    <property type="match status" value="1"/>
</dbReference>
<evidence type="ECO:0000256" key="4">
    <source>
        <dbReference type="HAMAP-Rule" id="MF_01632"/>
    </source>
</evidence>
<comment type="subcellular location">
    <subcellularLocation>
        <location evidence="4">Cytoplasm</location>
    </subcellularLocation>
</comment>
<dbReference type="HAMAP" id="MF_01632">
    <property type="entry name" value="UbiC"/>
    <property type="match status" value="1"/>
</dbReference>
<evidence type="ECO:0000256" key="3">
    <source>
        <dbReference type="ARBA" id="ARBA00023239"/>
    </source>
</evidence>
<dbReference type="PANTHER" id="PTHR38683:SF1">
    <property type="entry name" value="CHORISMATE PYRUVATE-LYASE"/>
    <property type="match status" value="1"/>
</dbReference>
<sequence length="202" mass="22436">MNQDSINFPVTLSGQWKSPNDQQVAQLPENLKSWLLDESSLTARLKSHCRTFHVKVIGEVEQLCTADEACDLIKVGEPILVREVLLFCDNVPQVFARSLLPLTSLTGKEVVLGHLGAQPLGQVLFNNPSLQRQALQVSSFTVGSRISLLADSLAKQNTVAQTPIDINKELWGRRSIFILENKPLLVAEVFLPGALAYHHNRY</sequence>
<keyword evidence="1 4" id="KW-0963">Cytoplasm</keyword>
<keyword evidence="6" id="KW-1185">Reference proteome</keyword>
<dbReference type="InterPro" id="IPR007440">
    <property type="entry name" value="Chorismate--pyruvate_lyase"/>
</dbReference>
<proteinExistence type="inferred from homology"/>
<comment type="catalytic activity">
    <reaction evidence="4">
        <text>chorismate = 4-hydroxybenzoate + pyruvate</text>
        <dbReference type="Rhea" id="RHEA:16505"/>
        <dbReference type="ChEBI" id="CHEBI:15361"/>
        <dbReference type="ChEBI" id="CHEBI:17879"/>
        <dbReference type="ChEBI" id="CHEBI:29748"/>
        <dbReference type="EC" id="4.1.3.40"/>
    </reaction>
</comment>
<dbReference type="Proteomes" id="UP000815846">
    <property type="component" value="Unassembled WGS sequence"/>
</dbReference>
<comment type="similarity">
    <text evidence="4">Belongs to the UbiC family.</text>
</comment>
<feature type="binding site" evidence="4">
    <location>
        <position position="82"/>
    </location>
    <ligand>
        <name>substrate</name>
    </ligand>
</feature>
<comment type="pathway">
    <text evidence="4">Cofactor biosynthesis; ubiquinone biosynthesis.</text>
</comment>
<accession>A0ABY3MT10</accession>
<feature type="binding site" evidence="4">
    <location>
        <position position="120"/>
    </location>
    <ligand>
        <name>substrate</name>
    </ligand>
</feature>
<keyword evidence="4" id="KW-0670">Pyruvate</keyword>
<dbReference type="EMBL" id="PJAI02000029">
    <property type="protein sequence ID" value="TYK64337.1"/>
    <property type="molecule type" value="Genomic_DNA"/>
</dbReference>
<gene>
    <name evidence="4" type="primary">ubiC</name>
    <name evidence="5" type="ORF">CWS31_016095</name>
</gene>
<evidence type="ECO:0000313" key="6">
    <source>
        <dbReference type="Proteomes" id="UP000815846"/>
    </source>
</evidence>
<dbReference type="InterPro" id="IPR028978">
    <property type="entry name" value="Chorismate_lyase_/UTRA_dom_sf"/>
</dbReference>